<protein>
    <submittedName>
        <fullName evidence="2">Holliday junction resolvase RusA (Prophage-encoded endonuclease)</fullName>
    </submittedName>
</protein>
<feature type="compositionally biased region" description="Basic and acidic residues" evidence="1">
    <location>
        <begin position="72"/>
        <end position="90"/>
    </location>
</feature>
<dbReference type="RefSeq" id="WP_103874048.1">
    <property type="nucleotide sequence ID" value="NZ_FNUY01000008.1"/>
</dbReference>
<dbReference type="InterPro" id="IPR008822">
    <property type="entry name" value="Endonuclease_RusA-like"/>
</dbReference>
<dbReference type="GO" id="GO:0006281">
    <property type="term" value="P:DNA repair"/>
    <property type="evidence" value="ECO:0007669"/>
    <property type="project" value="InterPro"/>
</dbReference>
<sequence length="140" mass="15692">MITIELAGAPRGKERVKRAQLGHSYTPDRTVRFEDRLSLAAQTVMAGRPLLQGPLKLDVWMHMAIPPSWPKKKQEAARTGELKPTVKPDWDNGGKLTDALNLIVWTDDAQITDGRCRKRYSDRPRTVITVSPDTGEGVFE</sequence>
<keyword evidence="2" id="KW-0540">Nuclease</keyword>
<dbReference type="GO" id="GO:0006310">
    <property type="term" value="P:DNA recombination"/>
    <property type="evidence" value="ECO:0007669"/>
    <property type="project" value="InterPro"/>
</dbReference>
<dbReference type="GO" id="GO:0004519">
    <property type="term" value="F:endonuclease activity"/>
    <property type="evidence" value="ECO:0007669"/>
    <property type="project" value="UniProtKB-KW"/>
</dbReference>
<feature type="region of interest" description="Disordered" evidence="1">
    <location>
        <begin position="69"/>
        <end position="90"/>
    </location>
</feature>
<reference evidence="2 3" key="1">
    <citation type="submission" date="2016-10" db="EMBL/GenBank/DDBJ databases">
        <authorList>
            <person name="de Groot N.N."/>
        </authorList>
    </citation>
    <scope>NUCLEOTIDE SEQUENCE [LARGE SCALE GENOMIC DNA]</scope>
    <source>
        <strain evidence="2 3">DSM 26656</strain>
    </source>
</reference>
<evidence type="ECO:0000313" key="2">
    <source>
        <dbReference type="EMBL" id="SEG64275.1"/>
    </source>
</evidence>
<proteinExistence type="predicted"/>
<keyword evidence="3" id="KW-1185">Reference proteome</keyword>
<accession>A0A1H6BV09</accession>
<name>A0A1H6BV09_9HYPH</name>
<dbReference type="GO" id="GO:0000287">
    <property type="term" value="F:magnesium ion binding"/>
    <property type="evidence" value="ECO:0007669"/>
    <property type="project" value="InterPro"/>
</dbReference>
<keyword evidence="2" id="KW-0378">Hydrolase</keyword>
<dbReference type="EMBL" id="FNUY01000008">
    <property type="protein sequence ID" value="SEG64275.1"/>
    <property type="molecule type" value="Genomic_DNA"/>
</dbReference>
<dbReference type="Pfam" id="PF05866">
    <property type="entry name" value="RusA"/>
    <property type="match status" value="1"/>
</dbReference>
<dbReference type="Gene3D" id="3.30.1330.70">
    <property type="entry name" value="Holliday junction resolvase RusA"/>
    <property type="match status" value="1"/>
</dbReference>
<evidence type="ECO:0000313" key="3">
    <source>
        <dbReference type="Proteomes" id="UP000236743"/>
    </source>
</evidence>
<keyword evidence="2" id="KW-0255">Endonuclease</keyword>
<gene>
    <name evidence="2" type="ORF">SAMN04488115_10881</name>
</gene>
<dbReference type="InterPro" id="IPR036614">
    <property type="entry name" value="RusA-like_sf"/>
</dbReference>
<dbReference type="AlphaFoldDB" id="A0A1H6BV09"/>
<dbReference type="SUPFAM" id="SSF103084">
    <property type="entry name" value="Holliday junction resolvase RusA"/>
    <property type="match status" value="1"/>
</dbReference>
<organism evidence="2 3">
    <name type="scientific">Bosea lathyri</name>
    <dbReference type="NCBI Taxonomy" id="1036778"/>
    <lineage>
        <taxon>Bacteria</taxon>
        <taxon>Pseudomonadati</taxon>
        <taxon>Pseudomonadota</taxon>
        <taxon>Alphaproteobacteria</taxon>
        <taxon>Hyphomicrobiales</taxon>
        <taxon>Boseaceae</taxon>
        <taxon>Bosea</taxon>
    </lineage>
</organism>
<dbReference type="Proteomes" id="UP000236743">
    <property type="component" value="Unassembled WGS sequence"/>
</dbReference>
<evidence type="ECO:0000256" key="1">
    <source>
        <dbReference type="SAM" id="MobiDB-lite"/>
    </source>
</evidence>